<proteinExistence type="predicted"/>
<accession>M0E6R0</accession>
<reference evidence="1 2" key="1">
    <citation type="journal article" date="2014" name="PLoS Genet.">
        <title>Phylogenetically driven sequencing of extremely halophilic archaea reveals strategies for static and dynamic osmo-response.</title>
        <authorList>
            <person name="Becker E.A."/>
            <person name="Seitzer P.M."/>
            <person name="Tritt A."/>
            <person name="Larsen D."/>
            <person name="Krusor M."/>
            <person name="Yao A.I."/>
            <person name="Wu D."/>
            <person name="Madern D."/>
            <person name="Eisen J.A."/>
            <person name="Darling A.E."/>
            <person name="Facciotti M.T."/>
        </authorList>
    </citation>
    <scope>NUCLEOTIDE SEQUENCE [LARGE SCALE GENOMIC DNA]</scope>
    <source>
        <strain evidence="1 2">DSM 19288</strain>
    </source>
</reference>
<organism evidence="1 2">
    <name type="scientific">Halorubrum californiense DSM 19288</name>
    <dbReference type="NCBI Taxonomy" id="1227465"/>
    <lineage>
        <taxon>Archaea</taxon>
        <taxon>Methanobacteriati</taxon>
        <taxon>Methanobacteriota</taxon>
        <taxon>Stenosarchaea group</taxon>
        <taxon>Halobacteria</taxon>
        <taxon>Halobacteriales</taxon>
        <taxon>Haloferacaceae</taxon>
        <taxon>Halorubrum</taxon>
    </lineage>
</organism>
<protein>
    <submittedName>
        <fullName evidence="1">Uncharacterized protein</fullName>
    </submittedName>
</protein>
<dbReference type="Proteomes" id="UP000011586">
    <property type="component" value="Unassembled WGS sequence"/>
</dbReference>
<keyword evidence="2" id="KW-1185">Reference proteome</keyword>
<gene>
    <name evidence="1" type="ORF">C463_11436</name>
</gene>
<sequence>MERDDPLVIYRNSKSRYTATGRVGPMAHTEYVRDQYWDGGPALDIYAIENYDDSIDVDPETINRVLGYKDSFRPQGFWRVSDDRPIERVARKFNI</sequence>
<comment type="caution">
    <text evidence="1">The sequence shown here is derived from an EMBL/GenBank/DDBJ whole genome shotgun (WGS) entry which is preliminary data.</text>
</comment>
<evidence type="ECO:0000313" key="1">
    <source>
        <dbReference type="EMBL" id="ELZ42019.1"/>
    </source>
</evidence>
<evidence type="ECO:0000313" key="2">
    <source>
        <dbReference type="Proteomes" id="UP000011586"/>
    </source>
</evidence>
<dbReference type="PATRIC" id="fig|1227465.4.peg.2232"/>
<name>M0E6R0_9EURY</name>
<dbReference type="AlphaFoldDB" id="M0E6R0"/>
<dbReference type="EMBL" id="AOJK01000058">
    <property type="protein sequence ID" value="ELZ42019.1"/>
    <property type="molecule type" value="Genomic_DNA"/>
</dbReference>